<proteinExistence type="predicted"/>
<dbReference type="GO" id="GO:0016020">
    <property type="term" value="C:membrane"/>
    <property type="evidence" value="ECO:0007669"/>
    <property type="project" value="InterPro"/>
</dbReference>
<accession>A0A1I8A607</accession>
<evidence type="ECO:0000256" key="4">
    <source>
        <dbReference type="ARBA" id="ARBA00022989"/>
    </source>
</evidence>
<sequence>MKRRTWTTLRNLAAFWLFGLCNNYAYVIMLSAAEDIMDKQEHKFSNDTDVDTCEVSPDWKTLIFWPLLSIGNQSIS</sequence>
<dbReference type="WBParaSite" id="L893_g3336.t1">
    <property type="protein sequence ID" value="L893_g3336.t1"/>
    <property type="gene ID" value="L893_g3336"/>
</dbReference>
<comment type="subcellular location">
    <subcellularLocation>
        <location evidence="1">Endomembrane system</location>
        <topology evidence="1">Multi-pass membrane protein</topology>
    </subcellularLocation>
</comment>
<keyword evidence="4" id="KW-1133">Transmembrane helix</keyword>
<reference evidence="7" key="1">
    <citation type="submission" date="2016-11" db="UniProtKB">
        <authorList>
            <consortium name="WormBaseParasite"/>
        </authorList>
    </citation>
    <scope>IDENTIFICATION</scope>
</reference>
<evidence type="ECO:0000256" key="5">
    <source>
        <dbReference type="ARBA" id="ARBA00023136"/>
    </source>
</evidence>
<dbReference type="GO" id="GO:0051453">
    <property type="term" value="P:regulation of intracellular pH"/>
    <property type="evidence" value="ECO:0007669"/>
    <property type="project" value="TreeGrafter"/>
</dbReference>
<protein>
    <submittedName>
        <fullName evidence="7">Battenin</fullName>
    </submittedName>
</protein>
<evidence type="ECO:0000256" key="1">
    <source>
        <dbReference type="ARBA" id="ARBA00004127"/>
    </source>
</evidence>
<dbReference type="PANTHER" id="PTHR10981:SF0">
    <property type="entry name" value="BATTENIN"/>
    <property type="match status" value="1"/>
</dbReference>
<dbReference type="GO" id="GO:0005764">
    <property type="term" value="C:lysosome"/>
    <property type="evidence" value="ECO:0007669"/>
    <property type="project" value="TreeGrafter"/>
</dbReference>
<keyword evidence="3" id="KW-0812">Transmembrane</keyword>
<dbReference type="PANTHER" id="PTHR10981">
    <property type="entry name" value="BATTENIN"/>
    <property type="match status" value="1"/>
</dbReference>
<evidence type="ECO:0000256" key="3">
    <source>
        <dbReference type="ARBA" id="ARBA00022692"/>
    </source>
</evidence>
<keyword evidence="2" id="KW-0813">Transport</keyword>
<evidence type="ECO:0000313" key="6">
    <source>
        <dbReference type="Proteomes" id="UP000095287"/>
    </source>
</evidence>
<dbReference type="GO" id="GO:0012505">
    <property type="term" value="C:endomembrane system"/>
    <property type="evidence" value="ECO:0007669"/>
    <property type="project" value="UniProtKB-SubCell"/>
</dbReference>
<evidence type="ECO:0000313" key="7">
    <source>
        <dbReference type="WBParaSite" id="L893_g3336.t1"/>
    </source>
</evidence>
<dbReference type="InterPro" id="IPR003492">
    <property type="entry name" value="Battenin_disease_Cln3"/>
</dbReference>
<name>A0A1I8A607_9BILA</name>
<dbReference type="GO" id="GO:0007040">
    <property type="term" value="P:lysosome organization"/>
    <property type="evidence" value="ECO:0007669"/>
    <property type="project" value="TreeGrafter"/>
</dbReference>
<keyword evidence="5" id="KW-0472">Membrane</keyword>
<dbReference type="Proteomes" id="UP000095287">
    <property type="component" value="Unplaced"/>
</dbReference>
<organism evidence="6 7">
    <name type="scientific">Steinernema glaseri</name>
    <dbReference type="NCBI Taxonomy" id="37863"/>
    <lineage>
        <taxon>Eukaryota</taxon>
        <taxon>Metazoa</taxon>
        <taxon>Ecdysozoa</taxon>
        <taxon>Nematoda</taxon>
        <taxon>Chromadorea</taxon>
        <taxon>Rhabditida</taxon>
        <taxon>Tylenchina</taxon>
        <taxon>Panagrolaimomorpha</taxon>
        <taxon>Strongyloidoidea</taxon>
        <taxon>Steinernematidae</taxon>
        <taxon>Steinernema</taxon>
    </lineage>
</organism>
<evidence type="ECO:0000256" key="2">
    <source>
        <dbReference type="ARBA" id="ARBA00022448"/>
    </source>
</evidence>
<keyword evidence="6" id="KW-1185">Reference proteome</keyword>
<dbReference type="Pfam" id="PF02487">
    <property type="entry name" value="CLN3"/>
    <property type="match status" value="1"/>
</dbReference>
<dbReference type="AlphaFoldDB" id="A0A1I8A607"/>